<organism evidence="3 4">
    <name type="scientific">Micromonospora phaseoli</name>
    <dbReference type="NCBI Taxonomy" id="1144548"/>
    <lineage>
        <taxon>Bacteria</taxon>
        <taxon>Bacillati</taxon>
        <taxon>Actinomycetota</taxon>
        <taxon>Actinomycetes</taxon>
        <taxon>Micromonosporales</taxon>
        <taxon>Micromonosporaceae</taxon>
        <taxon>Micromonospora</taxon>
    </lineage>
</organism>
<name>A0A1H6YQV0_9ACTN</name>
<dbReference type="InterPro" id="IPR050438">
    <property type="entry name" value="LMW_PTPase"/>
</dbReference>
<evidence type="ECO:0000313" key="3">
    <source>
        <dbReference type="EMBL" id="SEJ43651.1"/>
    </source>
</evidence>
<evidence type="ECO:0000259" key="2">
    <source>
        <dbReference type="SMART" id="SM00226"/>
    </source>
</evidence>
<evidence type="ECO:0000256" key="1">
    <source>
        <dbReference type="SAM" id="MobiDB-lite"/>
    </source>
</evidence>
<dbReference type="SUPFAM" id="SSF52788">
    <property type="entry name" value="Phosphotyrosine protein phosphatases I"/>
    <property type="match status" value="1"/>
</dbReference>
<feature type="region of interest" description="Disordered" evidence="1">
    <location>
        <begin position="1"/>
        <end position="24"/>
    </location>
</feature>
<proteinExistence type="predicted"/>
<dbReference type="EMBL" id="FNYV01000004">
    <property type="protein sequence ID" value="SEJ43651.1"/>
    <property type="molecule type" value="Genomic_DNA"/>
</dbReference>
<feature type="domain" description="Phosphotyrosine protein phosphatase I" evidence="2">
    <location>
        <begin position="38"/>
        <end position="214"/>
    </location>
</feature>
<dbReference type="Proteomes" id="UP000198707">
    <property type="component" value="Unassembled WGS sequence"/>
</dbReference>
<reference evidence="4" key="1">
    <citation type="submission" date="2016-10" db="EMBL/GenBank/DDBJ databases">
        <authorList>
            <person name="Varghese N."/>
            <person name="Submissions S."/>
        </authorList>
    </citation>
    <scope>NUCLEOTIDE SEQUENCE [LARGE SCALE GENOMIC DNA]</scope>
    <source>
        <strain evidence="4">CGMCC 4.7038</strain>
    </source>
</reference>
<accession>A0A1H6YQV0</accession>
<dbReference type="InterPro" id="IPR036196">
    <property type="entry name" value="Ptyr_pPase_sf"/>
</dbReference>
<dbReference type="GO" id="GO:0004725">
    <property type="term" value="F:protein tyrosine phosphatase activity"/>
    <property type="evidence" value="ECO:0007669"/>
    <property type="project" value="TreeGrafter"/>
</dbReference>
<sequence>MAAYDAGNPSWGGRRGPPPPVAALPPATASSRGFPMVNGLLFVCHANLCRSPMAEYAARRLLAGQPVSVSSAGTDALEGGTMHPYAAEIAAETGEDPATFRTRRLAPEHLTSAALVLTATRRQRSICTALAPAALHHTFTLRQFGRLAAAVEPPTEALDDSLAAAVAAASLARGRLQPAPANDDDLRDPVGGTRADFRRCAEEIDRSLRPLATLIAAAG</sequence>
<dbReference type="PANTHER" id="PTHR11717">
    <property type="entry name" value="LOW MOLECULAR WEIGHT PROTEIN TYROSINE PHOSPHATASE"/>
    <property type="match status" value="1"/>
</dbReference>
<dbReference type="Pfam" id="PF01451">
    <property type="entry name" value="LMWPc"/>
    <property type="match status" value="1"/>
</dbReference>
<evidence type="ECO:0000313" key="4">
    <source>
        <dbReference type="Proteomes" id="UP000198707"/>
    </source>
</evidence>
<keyword evidence="4" id="KW-1185">Reference proteome</keyword>
<dbReference type="AlphaFoldDB" id="A0A1H6YQV0"/>
<dbReference type="STRING" id="1144548.SAMN05443287_104370"/>
<dbReference type="Gene3D" id="3.40.50.2300">
    <property type="match status" value="1"/>
</dbReference>
<dbReference type="PANTHER" id="PTHR11717:SF31">
    <property type="entry name" value="LOW MOLECULAR WEIGHT PROTEIN-TYROSINE-PHOSPHATASE ETP-RELATED"/>
    <property type="match status" value="1"/>
</dbReference>
<dbReference type="SMART" id="SM00226">
    <property type="entry name" value="LMWPc"/>
    <property type="match status" value="1"/>
</dbReference>
<gene>
    <name evidence="3" type="ORF">SAMN05443287_104370</name>
</gene>
<dbReference type="InterPro" id="IPR023485">
    <property type="entry name" value="Ptyr_pPase"/>
</dbReference>
<protein>
    <submittedName>
        <fullName evidence="3">Protein-tyrosine phosphatase</fullName>
    </submittedName>
</protein>